<reference evidence="1 2" key="1">
    <citation type="submission" date="2014-04" db="EMBL/GenBank/DDBJ databases">
        <authorList>
            <consortium name="DOE Joint Genome Institute"/>
            <person name="Kuo A."/>
            <person name="Kohler A."/>
            <person name="Costa M.D."/>
            <person name="Nagy L.G."/>
            <person name="Floudas D."/>
            <person name="Copeland A."/>
            <person name="Barry K.W."/>
            <person name="Cichocki N."/>
            <person name="Veneault-Fourrey C."/>
            <person name="LaButti K."/>
            <person name="Lindquist E.A."/>
            <person name="Lipzen A."/>
            <person name="Lundell T."/>
            <person name="Morin E."/>
            <person name="Murat C."/>
            <person name="Sun H."/>
            <person name="Tunlid A."/>
            <person name="Henrissat B."/>
            <person name="Grigoriev I.V."/>
            <person name="Hibbett D.S."/>
            <person name="Martin F."/>
            <person name="Nordberg H.P."/>
            <person name="Cantor M.N."/>
            <person name="Hua S.X."/>
        </authorList>
    </citation>
    <scope>NUCLEOTIDE SEQUENCE [LARGE SCALE GENOMIC DNA]</scope>
    <source>
        <strain evidence="1 2">441</strain>
    </source>
</reference>
<reference evidence="2" key="2">
    <citation type="submission" date="2015-01" db="EMBL/GenBank/DDBJ databases">
        <title>Evolutionary Origins and Diversification of the Mycorrhizal Mutualists.</title>
        <authorList>
            <consortium name="DOE Joint Genome Institute"/>
            <consortium name="Mycorrhizal Genomics Consortium"/>
            <person name="Kohler A."/>
            <person name="Kuo A."/>
            <person name="Nagy L.G."/>
            <person name="Floudas D."/>
            <person name="Copeland A."/>
            <person name="Barry K.W."/>
            <person name="Cichocki N."/>
            <person name="Veneault-Fourrey C."/>
            <person name="LaButti K."/>
            <person name="Lindquist E.A."/>
            <person name="Lipzen A."/>
            <person name="Lundell T."/>
            <person name="Morin E."/>
            <person name="Murat C."/>
            <person name="Riley R."/>
            <person name="Ohm R."/>
            <person name="Sun H."/>
            <person name="Tunlid A."/>
            <person name="Henrissat B."/>
            <person name="Grigoriev I.V."/>
            <person name="Hibbett D.S."/>
            <person name="Martin F."/>
        </authorList>
    </citation>
    <scope>NUCLEOTIDE SEQUENCE [LARGE SCALE GENOMIC DNA]</scope>
    <source>
        <strain evidence="2">441</strain>
    </source>
</reference>
<keyword evidence="2" id="KW-1185">Reference proteome</keyword>
<proteinExistence type="predicted"/>
<protein>
    <submittedName>
        <fullName evidence="1">Uncharacterized protein</fullName>
    </submittedName>
</protein>
<evidence type="ECO:0000313" key="1">
    <source>
        <dbReference type="EMBL" id="KIK11647.1"/>
    </source>
</evidence>
<accession>A0A0C9YN03</accession>
<name>A0A0C9YN03_9AGAM</name>
<dbReference type="Proteomes" id="UP000054018">
    <property type="component" value="Unassembled WGS sequence"/>
</dbReference>
<sequence length="93" mass="10645">MYQLCNQDTDTRGYFLCFKNTGDGHWSFYRGHSRQLRPVPLTSSTRMRTAILVIGSVSAIQRPWVPFKFFSVIPLAEAVRRKVIDTASLIPIL</sequence>
<dbReference type="EMBL" id="KN834179">
    <property type="protein sequence ID" value="KIK11647.1"/>
    <property type="molecule type" value="Genomic_DNA"/>
</dbReference>
<dbReference type="OrthoDB" id="10589744at2759"/>
<organism evidence="1 2">
    <name type="scientific">Pisolithus microcarpus 441</name>
    <dbReference type="NCBI Taxonomy" id="765257"/>
    <lineage>
        <taxon>Eukaryota</taxon>
        <taxon>Fungi</taxon>
        <taxon>Dikarya</taxon>
        <taxon>Basidiomycota</taxon>
        <taxon>Agaricomycotina</taxon>
        <taxon>Agaricomycetes</taxon>
        <taxon>Agaricomycetidae</taxon>
        <taxon>Boletales</taxon>
        <taxon>Sclerodermatineae</taxon>
        <taxon>Pisolithaceae</taxon>
        <taxon>Pisolithus</taxon>
    </lineage>
</organism>
<evidence type="ECO:0000313" key="2">
    <source>
        <dbReference type="Proteomes" id="UP000054018"/>
    </source>
</evidence>
<gene>
    <name evidence="1" type="ORF">PISMIDRAFT_690184</name>
</gene>
<dbReference type="AlphaFoldDB" id="A0A0C9YN03"/>
<dbReference type="HOGENOM" id="CLU_2489470_0_0_1"/>